<dbReference type="GO" id="GO:0046975">
    <property type="term" value="F:histone H3K36 methyltransferase activity"/>
    <property type="evidence" value="ECO:0007669"/>
    <property type="project" value="TreeGrafter"/>
</dbReference>
<dbReference type="GO" id="GO:0044774">
    <property type="term" value="P:mitotic DNA integrity checkpoint signaling"/>
    <property type="evidence" value="ECO:0007669"/>
    <property type="project" value="TreeGrafter"/>
</dbReference>
<dbReference type="GO" id="GO:0032259">
    <property type="term" value="P:methylation"/>
    <property type="evidence" value="ECO:0007669"/>
    <property type="project" value="UniProtKB-KW"/>
</dbReference>
<proteinExistence type="predicted"/>
<dbReference type="PANTHER" id="PTHR46060:SF2">
    <property type="entry name" value="HISTONE-LYSINE N-METHYLTRANSFERASE SETMAR"/>
    <property type="match status" value="1"/>
</dbReference>
<dbReference type="GO" id="GO:0044547">
    <property type="term" value="F:DNA topoisomerase binding"/>
    <property type="evidence" value="ECO:0007669"/>
    <property type="project" value="TreeGrafter"/>
</dbReference>
<dbReference type="GO" id="GO:0000793">
    <property type="term" value="C:condensed chromosome"/>
    <property type="evidence" value="ECO:0007669"/>
    <property type="project" value="TreeGrafter"/>
</dbReference>
<dbReference type="GO" id="GO:0000014">
    <property type="term" value="F:single-stranded DNA endodeoxyribonuclease activity"/>
    <property type="evidence" value="ECO:0007669"/>
    <property type="project" value="TreeGrafter"/>
</dbReference>
<comment type="caution">
    <text evidence="1">The sequence shown here is derived from an EMBL/GenBank/DDBJ whole genome shotgun (WGS) entry which is preliminary data.</text>
</comment>
<name>A0A4C1UTF9_EUMVA</name>
<evidence type="ECO:0000313" key="2">
    <source>
        <dbReference type="Proteomes" id="UP000299102"/>
    </source>
</evidence>
<dbReference type="GO" id="GO:0015074">
    <property type="term" value="P:DNA integration"/>
    <property type="evidence" value="ECO:0007669"/>
    <property type="project" value="TreeGrafter"/>
</dbReference>
<dbReference type="Proteomes" id="UP000299102">
    <property type="component" value="Unassembled WGS sequence"/>
</dbReference>
<dbReference type="AlphaFoldDB" id="A0A4C1UTF9"/>
<organism evidence="1 2">
    <name type="scientific">Eumeta variegata</name>
    <name type="common">Bagworm moth</name>
    <name type="synonym">Eumeta japonica</name>
    <dbReference type="NCBI Taxonomy" id="151549"/>
    <lineage>
        <taxon>Eukaryota</taxon>
        <taxon>Metazoa</taxon>
        <taxon>Ecdysozoa</taxon>
        <taxon>Arthropoda</taxon>
        <taxon>Hexapoda</taxon>
        <taxon>Insecta</taxon>
        <taxon>Pterygota</taxon>
        <taxon>Neoptera</taxon>
        <taxon>Endopterygota</taxon>
        <taxon>Lepidoptera</taxon>
        <taxon>Glossata</taxon>
        <taxon>Ditrysia</taxon>
        <taxon>Tineoidea</taxon>
        <taxon>Psychidae</taxon>
        <taxon>Oiketicinae</taxon>
        <taxon>Eumeta</taxon>
    </lineage>
</organism>
<dbReference type="GO" id="GO:0000729">
    <property type="term" value="P:DNA double-strand break processing"/>
    <property type="evidence" value="ECO:0007669"/>
    <property type="project" value="TreeGrafter"/>
</dbReference>
<sequence>MEELTLSMRTEPRAEAMSVRPAQSWFKRFQSGNFDVKDHRSGQFVMDIVDAISEKVEQDEHISSYDIAEELAFDHETVLTHLKKAGYTKKARY</sequence>
<dbReference type="GO" id="GO:0005634">
    <property type="term" value="C:nucleus"/>
    <property type="evidence" value="ECO:0007669"/>
    <property type="project" value="TreeGrafter"/>
</dbReference>
<protein>
    <submittedName>
        <fullName evidence="1">Histone-lysine N-methyltransferase SETMAR</fullName>
    </submittedName>
</protein>
<accession>A0A4C1UTF9</accession>
<dbReference type="GO" id="GO:0035861">
    <property type="term" value="C:site of double-strand break"/>
    <property type="evidence" value="ECO:0007669"/>
    <property type="project" value="TreeGrafter"/>
</dbReference>
<dbReference type="PANTHER" id="PTHR46060">
    <property type="entry name" value="MARINER MOS1 TRANSPOSASE-LIKE PROTEIN"/>
    <property type="match status" value="1"/>
</dbReference>
<keyword evidence="2" id="KW-1185">Reference proteome</keyword>
<reference evidence="1 2" key="1">
    <citation type="journal article" date="2019" name="Commun. Biol.">
        <title>The bagworm genome reveals a unique fibroin gene that provides high tensile strength.</title>
        <authorList>
            <person name="Kono N."/>
            <person name="Nakamura H."/>
            <person name="Ohtoshi R."/>
            <person name="Tomita M."/>
            <person name="Numata K."/>
            <person name="Arakawa K."/>
        </authorList>
    </citation>
    <scope>NUCLEOTIDE SEQUENCE [LARGE SCALE GENOMIC DNA]</scope>
</reference>
<dbReference type="EMBL" id="BGZK01000218">
    <property type="protein sequence ID" value="GBP29276.1"/>
    <property type="molecule type" value="Genomic_DNA"/>
</dbReference>
<keyword evidence="1" id="KW-0808">Transferase</keyword>
<dbReference type="OrthoDB" id="10032414at2759"/>
<gene>
    <name evidence="1" type="primary">SETMAR</name>
    <name evidence="1" type="ORF">EVAR_78970_1</name>
</gene>
<dbReference type="GO" id="GO:0003690">
    <property type="term" value="F:double-stranded DNA binding"/>
    <property type="evidence" value="ECO:0007669"/>
    <property type="project" value="TreeGrafter"/>
</dbReference>
<dbReference type="GO" id="GO:0003697">
    <property type="term" value="F:single-stranded DNA binding"/>
    <property type="evidence" value="ECO:0007669"/>
    <property type="project" value="TreeGrafter"/>
</dbReference>
<evidence type="ECO:0000313" key="1">
    <source>
        <dbReference type="EMBL" id="GBP29276.1"/>
    </source>
</evidence>
<dbReference type="GO" id="GO:0031297">
    <property type="term" value="P:replication fork processing"/>
    <property type="evidence" value="ECO:0007669"/>
    <property type="project" value="TreeGrafter"/>
</dbReference>
<dbReference type="InterPro" id="IPR052709">
    <property type="entry name" value="Transposase-MT_Hybrid"/>
</dbReference>
<dbReference type="GO" id="GO:0042800">
    <property type="term" value="F:histone H3K4 methyltransferase activity"/>
    <property type="evidence" value="ECO:0007669"/>
    <property type="project" value="TreeGrafter"/>
</dbReference>
<dbReference type="GO" id="GO:0006303">
    <property type="term" value="P:double-strand break repair via nonhomologous end joining"/>
    <property type="evidence" value="ECO:0007669"/>
    <property type="project" value="TreeGrafter"/>
</dbReference>
<keyword evidence="1" id="KW-0489">Methyltransferase</keyword>